<sequence>MVDYKKSIVPHIESMANLLTPLEKKIAQYFIGEHDSTTDFSSKAVSERLYVSQASLTRFAKKCGFSGYREFIYQYQESFNETKPLSSSLMTSVFDSYQELLNKSYSMIDREKLMEIIDLLLSQKRVYIYGKGSSGLVAEEMKFRFMRIGLVCEAITDNHVMQMNQVVLDDECLVIGISISSETSEVLNGLQMANKRGSKTVLLTANKTNEVVDYCDVIQFFAIKDNLGFGNIISPQFPILIIIDIIYAFFMETNREHRQKIWQDTFDAIQEKD</sequence>
<dbReference type="Pfam" id="PF01380">
    <property type="entry name" value="SIS"/>
    <property type="match status" value="1"/>
</dbReference>
<keyword evidence="4" id="KW-0472">Membrane</keyword>
<dbReference type="InterPro" id="IPR046348">
    <property type="entry name" value="SIS_dom_sf"/>
</dbReference>
<evidence type="ECO:0000259" key="5">
    <source>
        <dbReference type="PROSITE" id="PS51071"/>
    </source>
</evidence>
<dbReference type="EMBL" id="FNYW01000056">
    <property type="protein sequence ID" value="SEJ04198.1"/>
    <property type="molecule type" value="Genomic_DNA"/>
</dbReference>
<dbReference type="Proteomes" id="UP000198564">
    <property type="component" value="Unassembled WGS sequence"/>
</dbReference>
<dbReference type="PANTHER" id="PTHR30514:SF21">
    <property type="entry name" value="RPIR-FAMILY TRANSCRIPTIONAL REGULATOR"/>
    <property type="match status" value="1"/>
</dbReference>
<dbReference type="InterPro" id="IPR001347">
    <property type="entry name" value="SIS_dom"/>
</dbReference>
<dbReference type="InterPro" id="IPR047640">
    <property type="entry name" value="RpiR-like"/>
</dbReference>
<keyword evidence="1" id="KW-0805">Transcription regulation</keyword>
<feature type="domain" description="HTH rpiR-type" evidence="5">
    <location>
        <begin position="6"/>
        <end position="82"/>
    </location>
</feature>
<dbReference type="GO" id="GO:0003700">
    <property type="term" value="F:DNA-binding transcription factor activity"/>
    <property type="evidence" value="ECO:0007669"/>
    <property type="project" value="InterPro"/>
</dbReference>
<feature type="domain" description="SIS" evidence="6">
    <location>
        <begin position="116"/>
        <end position="256"/>
    </location>
</feature>
<dbReference type="CDD" id="cd05013">
    <property type="entry name" value="SIS_RpiR"/>
    <property type="match status" value="1"/>
</dbReference>
<evidence type="ECO:0000256" key="2">
    <source>
        <dbReference type="ARBA" id="ARBA00023125"/>
    </source>
</evidence>
<dbReference type="PROSITE" id="PS51464">
    <property type="entry name" value="SIS"/>
    <property type="match status" value="1"/>
</dbReference>
<proteinExistence type="predicted"/>
<dbReference type="SUPFAM" id="SSF46689">
    <property type="entry name" value="Homeodomain-like"/>
    <property type="match status" value="1"/>
</dbReference>
<dbReference type="PROSITE" id="PS51071">
    <property type="entry name" value="HTH_RPIR"/>
    <property type="match status" value="1"/>
</dbReference>
<gene>
    <name evidence="7" type="ORF">SAMN04488113_1567</name>
</gene>
<name>A0A1H6VHX0_9LACT</name>
<protein>
    <submittedName>
        <fullName evidence="7">Transcriptional regulator, RpiR family</fullName>
    </submittedName>
</protein>
<dbReference type="Gene3D" id="1.10.10.10">
    <property type="entry name" value="Winged helix-like DNA-binding domain superfamily/Winged helix DNA-binding domain"/>
    <property type="match status" value="1"/>
</dbReference>
<dbReference type="GO" id="GO:0003677">
    <property type="term" value="F:DNA binding"/>
    <property type="evidence" value="ECO:0007669"/>
    <property type="project" value="UniProtKB-KW"/>
</dbReference>
<keyword evidence="8" id="KW-1185">Reference proteome</keyword>
<dbReference type="InterPro" id="IPR009057">
    <property type="entry name" value="Homeodomain-like_sf"/>
</dbReference>
<evidence type="ECO:0000256" key="3">
    <source>
        <dbReference type="ARBA" id="ARBA00023163"/>
    </source>
</evidence>
<dbReference type="GO" id="GO:1901135">
    <property type="term" value="P:carbohydrate derivative metabolic process"/>
    <property type="evidence" value="ECO:0007669"/>
    <property type="project" value="InterPro"/>
</dbReference>
<feature type="transmembrane region" description="Helical" evidence="4">
    <location>
        <begin position="232"/>
        <end position="250"/>
    </location>
</feature>
<dbReference type="Pfam" id="PF01418">
    <property type="entry name" value="HTH_6"/>
    <property type="match status" value="1"/>
</dbReference>
<dbReference type="Gene3D" id="3.40.50.10490">
    <property type="entry name" value="Glucose-6-phosphate isomerase like protein, domain 1"/>
    <property type="match status" value="1"/>
</dbReference>
<dbReference type="OrthoDB" id="1648815at2"/>
<reference evidence="8" key="1">
    <citation type="submission" date="2016-10" db="EMBL/GenBank/DDBJ databases">
        <authorList>
            <person name="Varghese N."/>
            <person name="Submissions S."/>
        </authorList>
    </citation>
    <scope>NUCLEOTIDE SEQUENCE [LARGE SCALE GENOMIC DNA]</scope>
    <source>
        <strain evidence="8">DSM 25751</strain>
    </source>
</reference>
<organism evidence="7 8">
    <name type="scientific">Alkalibacterium gilvum</name>
    <dbReference type="NCBI Taxonomy" id="1130080"/>
    <lineage>
        <taxon>Bacteria</taxon>
        <taxon>Bacillati</taxon>
        <taxon>Bacillota</taxon>
        <taxon>Bacilli</taxon>
        <taxon>Lactobacillales</taxon>
        <taxon>Carnobacteriaceae</taxon>
        <taxon>Alkalibacterium</taxon>
    </lineage>
</organism>
<keyword evidence="3" id="KW-0804">Transcription</keyword>
<dbReference type="AlphaFoldDB" id="A0A1H6VHX0"/>
<dbReference type="PANTHER" id="PTHR30514">
    <property type="entry name" value="GLUCOKINASE"/>
    <property type="match status" value="1"/>
</dbReference>
<evidence type="ECO:0000256" key="1">
    <source>
        <dbReference type="ARBA" id="ARBA00023015"/>
    </source>
</evidence>
<evidence type="ECO:0000313" key="8">
    <source>
        <dbReference type="Proteomes" id="UP000198564"/>
    </source>
</evidence>
<evidence type="ECO:0000313" key="7">
    <source>
        <dbReference type="EMBL" id="SEJ04198.1"/>
    </source>
</evidence>
<dbReference type="GO" id="GO:0097367">
    <property type="term" value="F:carbohydrate derivative binding"/>
    <property type="evidence" value="ECO:0007669"/>
    <property type="project" value="InterPro"/>
</dbReference>
<dbReference type="STRING" id="1130080.SAMN04488113_1567"/>
<keyword evidence="2" id="KW-0238">DNA-binding</keyword>
<dbReference type="InterPro" id="IPR035472">
    <property type="entry name" value="RpiR-like_SIS"/>
</dbReference>
<accession>A0A1H6VHX0</accession>
<dbReference type="InterPro" id="IPR000281">
    <property type="entry name" value="HTH_RpiR"/>
</dbReference>
<evidence type="ECO:0000259" key="6">
    <source>
        <dbReference type="PROSITE" id="PS51464"/>
    </source>
</evidence>
<dbReference type="RefSeq" id="WP_091636624.1">
    <property type="nucleotide sequence ID" value="NZ_FNYW01000056.1"/>
</dbReference>
<evidence type="ECO:0000256" key="4">
    <source>
        <dbReference type="SAM" id="Phobius"/>
    </source>
</evidence>
<keyword evidence="4" id="KW-0812">Transmembrane</keyword>
<dbReference type="InterPro" id="IPR036388">
    <property type="entry name" value="WH-like_DNA-bd_sf"/>
</dbReference>
<dbReference type="SUPFAM" id="SSF53697">
    <property type="entry name" value="SIS domain"/>
    <property type="match status" value="1"/>
</dbReference>
<keyword evidence="4" id="KW-1133">Transmembrane helix</keyword>